<dbReference type="PROSITE" id="PS52004">
    <property type="entry name" value="KS3_2"/>
    <property type="match status" value="1"/>
</dbReference>
<protein>
    <recommendedName>
        <fullName evidence="4 11">3-oxoacyl-[acyl-carrier-protein] synthase 2</fullName>
        <ecNumber evidence="3 11">2.3.1.179</ecNumber>
    </recommendedName>
</protein>
<dbReference type="InterPro" id="IPR000794">
    <property type="entry name" value="Beta-ketoacyl_synthase"/>
</dbReference>
<dbReference type="Pfam" id="PF02801">
    <property type="entry name" value="Ketoacyl-synt_C"/>
    <property type="match status" value="1"/>
</dbReference>
<keyword evidence="10 11" id="KW-0012">Acyltransferase</keyword>
<evidence type="ECO:0000256" key="10">
    <source>
        <dbReference type="ARBA" id="ARBA00023315"/>
    </source>
</evidence>
<dbReference type="HOGENOM" id="CLU_000022_69_2_6"/>
<dbReference type="FunFam" id="3.40.47.10:FF:000009">
    <property type="entry name" value="3-oxoacyl-[acyl-carrier-protein] synthase 2"/>
    <property type="match status" value="1"/>
</dbReference>
<dbReference type="NCBIfam" id="TIGR03150">
    <property type="entry name" value="fabF"/>
    <property type="match status" value="1"/>
</dbReference>
<dbReference type="SUPFAM" id="SSF53901">
    <property type="entry name" value="Thiolase-like"/>
    <property type="match status" value="2"/>
</dbReference>
<dbReference type="InterPro" id="IPR016039">
    <property type="entry name" value="Thiolase-like"/>
</dbReference>
<evidence type="ECO:0000256" key="6">
    <source>
        <dbReference type="ARBA" id="ARBA00022679"/>
    </source>
</evidence>
<dbReference type="PIRSF" id="PIRSF000447">
    <property type="entry name" value="KAS_II"/>
    <property type="match status" value="1"/>
</dbReference>
<evidence type="ECO:0000256" key="13">
    <source>
        <dbReference type="RuleBase" id="RU003694"/>
    </source>
</evidence>
<evidence type="ECO:0000256" key="5">
    <source>
        <dbReference type="ARBA" id="ARBA00022516"/>
    </source>
</evidence>
<dbReference type="SMR" id="A5W712"/>
<organism evidence="15">
    <name type="scientific">Pseudomonas putida (strain ATCC 700007 / DSM 6899 / JCM 31910 / BCRC 17059 / LMG 24140 / F1)</name>
    <dbReference type="NCBI Taxonomy" id="351746"/>
    <lineage>
        <taxon>Bacteria</taxon>
        <taxon>Pseudomonadati</taxon>
        <taxon>Pseudomonadota</taxon>
        <taxon>Gammaproteobacteria</taxon>
        <taxon>Pseudomonadales</taxon>
        <taxon>Pseudomonadaceae</taxon>
        <taxon>Pseudomonas</taxon>
    </lineage>
</organism>
<evidence type="ECO:0000256" key="3">
    <source>
        <dbReference type="ARBA" id="ARBA00012356"/>
    </source>
</evidence>
<evidence type="ECO:0000256" key="9">
    <source>
        <dbReference type="ARBA" id="ARBA00023160"/>
    </source>
</evidence>
<sequence length="428" mass="44883">MQWQETLLLEKESTVSRRRVVVTGMGMLSPLGTDVPSTWQGILAGRSGIGPIEHTDLSAYSTRFGGSVKGFEVEQYLSAKEARKLDLFIQYGLAAGFQAVRNAGLEVTDANRERIGVAMGSGIGGLTNIEETSRTLHDSGPRRISPFFVPGSIINMISGFLSIHLGLQGPNYAIATACTTGTHCIGMAARNIAYGEADVMIAGGAEMAACGLGMGGFGASRALSTRNDEPSRASRPWDKGRDGFVLSDGAGALVLEELEHAKARGATIYAELVGFGMSGDAYHMTSPPDSGEGAARCMANALRDAGIQPEDVSYINAHGTSTPAGDVAEVAAIKRVFGEHAYKLAVSSTKSMTGHLLGAAGAVEAIFSVLAINSQMAPPTINLDEPDEGCDLDFVPHQARSMPIDVVLSNSFGFGGTNGSLVFRRFAD</sequence>
<keyword evidence="9 11" id="KW-0275">Fatty acid biosynthesis</keyword>
<dbReference type="AlphaFoldDB" id="A5W712"/>
<dbReference type="InterPro" id="IPR018201">
    <property type="entry name" value="Ketoacyl_synth_AS"/>
</dbReference>
<dbReference type="InterPro" id="IPR020841">
    <property type="entry name" value="PKS_Beta-ketoAc_synthase_dom"/>
</dbReference>
<dbReference type="PROSITE" id="PS00606">
    <property type="entry name" value="KS3_1"/>
    <property type="match status" value="1"/>
</dbReference>
<dbReference type="NCBIfam" id="NF004970">
    <property type="entry name" value="PRK06333.1"/>
    <property type="match status" value="1"/>
</dbReference>
<evidence type="ECO:0000256" key="11">
    <source>
        <dbReference type="PIRNR" id="PIRNR000447"/>
    </source>
</evidence>
<proteinExistence type="inferred from homology"/>
<evidence type="ECO:0000256" key="7">
    <source>
        <dbReference type="ARBA" id="ARBA00022832"/>
    </source>
</evidence>
<dbReference type="EC" id="2.3.1.179" evidence="3 11"/>
<dbReference type="UniPathway" id="UPA00094"/>
<keyword evidence="8" id="KW-0443">Lipid metabolism</keyword>
<dbReference type="NCBIfam" id="NF005589">
    <property type="entry name" value="PRK07314.1"/>
    <property type="match status" value="1"/>
</dbReference>
<dbReference type="GO" id="GO:0004315">
    <property type="term" value="F:3-oxoacyl-[acyl-carrier-protein] synthase activity"/>
    <property type="evidence" value="ECO:0007669"/>
    <property type="project" value="UniProtKB-UniRule"/>
</dbReference>
<dbReference type="InterPro" id="IPR014030">
    <property type="entry name" value="Ketoacyl_synth_N"/>
</dbReference>
<dbReference type="InterPro" id="IPR014031">
    <property type="entry name" value="Ketoacyl_synth_C"/>
</dbReference>
<dbReference type="EMBL" id="CP000712">
    <property type="protein sequence ID" value="ABQ79922.1"/>
    <property type="molecule type" value="Genomic_DNA"/>
</dbReference>
<feature type="domain" description="Ketosynthase family 3 (KS3)" evidence="14">
    <location>
        <begin position="17"/>
        <end position="425"/>
    </location>
</feature>
<evidence type="ECO:0000256" key="2">
    <source>
        <dbReference type="ARBA" id="ARBA00008467"/>
    </source>
</evidence>
<dbReference type="PANTHER" id="PTHR11712">
    <property type="entry name" value="POLYKETIDE SYNTHASE-RELATED"/>
    <property type="match status" value="1"/>
</dbReference>
<dbReference type="SMART" id="SM00825">
    <property type="entry name" value="PKS_KS"/>
    <property type="match status" value="1"/>
</dbReference>
<dbReference type="KEGG" id="ppf:Pput_3798"/>
<reference evidence="15" key="1">
    <citation type="submission" date="2007-05" db="EMBL/GenBank/DDBJ databases">
        <title>Complete sequence of Pseudomonas putida F1.</title>
        <authorList>
            <consortium name="US DOE Joint Genome Institute"/>
            <person name="Copeland A."/>
            <person name="Lucas S."/>
            <person name="Lapidus A."/>
            <person name="Barry K."/>
            <person name="Detter J.C."/>
            <person name="Glavina del Rio T."/>
            <person name="Hammon N."/>
            <person name="Israni S."/>
            <person name="Dalin E."/>
            <person name="Tice H."/>
            <person name="Pitluck S."/>
            <person name="Chain P."/>
            <person name="Malfatti S."/>
            <person name="Shin M."/>
            <person name="Vergez L."/>
            <person name="Schmutz J."/>
            <person name="Larimer F."/>
            <person name="Land M."/>
            <person name="Hauser L."/>
            <person name="Kyrpides N."/>
            <person name="Lykidis A."/>
            <person name="Parales R."/>
            <person name="Richardson P."/>
        </authorList>
    </citation>
    <scope>NUCLEOTIDE SEQUENCE [LARGE SCALE GENOMIC DNA]</scope>
    <source>
        <strain evidence="15">F1</strain>
    </source>
</reference>
<dbReference type="Gene3D" id="3.40.47.10">
    <property type="match status" value="1"/>
</dbReference>
<name>A5W712_PSEP1</name>
<gene>
    <name evidence="15" type="ordered locus">Pput_3798</name>
</gene>
<keyword evidence="6 11" id="KW-0808">Transferase</keyword>
<evidence type="ECO:0000256" key="12">
    <source>
        <dbReference type="PIRSR" id="PIRSR000447-1"/>
    </source>
</evidence>
<dbReference type="GO" id="GO:0005829">
    <property type="term" value="C:cytosol"/>
    <property type="evidence" value="ECO:0007669"/>
    <property type="project" value="TreeGrafter"/>
</dbReference>
<evidence type="ECO:0000256" key="1">
    <source>
        <dbReference type="ARBA" id="ARBA00005194"/>
    </source>
</evidence>
<dbReference type="eggNOG" id="COG0304">
    <property type="taxonomic scope" value="Bacteria"/>
</dbReference>
<comment type="catalytic activity">
    <reaction evidence="11">
        <text>(9Z)-hexadecenoyl-[ACP] + malonyl-[ACP] + H(+) = 3-oxo-(11Z)-octadecenoyl-[ACP] + holo-[ACP] + CO2</text>
        <dbReference type="Rhea" id="RHEA:55040"/>
        <dbReference type="Rhea" id="RHEA-COMP:9623"/>
        <dbReference type="Rhea" id="RHEA-COMP:9685"/>
        <dbReference type="Rhea" id="RHEA-COMP:10800"/>
        <dbReference type="Rhea" id="RHEA-COMP:14074"/>
        <dbReference type="ChEBI" id="CHEBI:15378"/>
        <dbReference type="ChEBI" id="CHEBI:16526"/>
        <dbReference type="ChEBI" id="CHEBI:64479"/>
        <dbReference type="ChEBI" id="CHEBI:78449"/>
        <dbReference type="ChEBI" id="CHEBI:83989"/>
        <dbReference type="ChEBI" id="CHEBI:138538"/>
        <dbReference type="EC" id="2.3.1.179"/>
    </reaction>
</comment>
<feature type="active site" description="For beta-ketoacyl synthase activity" evidence="12">
    <location>
        <position position="178"/>
    </location>
</feature>
<dbReference type="PANTHER" id="PTHR11712:SF336">
    <property type="entry name" value="3-OXOACYL-[ACYL-CARRIER-PROTEIN] SYNTHASE, MITOCHONDRIAL"/>
    <property type="match status" value="1"/>
</dbReference>
<comment type="similarity">
    <text evidence="2 11 13">Belongs to the thiolase-like superfamily. Beta-ketoacyl-ACP synthases family.</text>
</comment>
<dbReference type="GO" id="GO:0006633">
    <property type="term" value="P:fatty acid biosynthetic process"/>
    <property type="evidence" value="ECO:0007669"/>
    <property type="project" value="UniProtKB-UniRule"/>
</dbReference>
<comment type="function">
    <text evidence="11">Involved in the type II fatty acid elongation cycle. Catalyzes the elongation of a wide range of acyl-ACP by the addition of two carbons from malonyl-ACP to an acyl acceptor. Can efficiently catalyze the conversion of palmitoleoyl-ACP (cis-hexadec-9-enoyl-ACP) to cis-vaccenoyl-ACP (cis-octadec-11-enoyl-ACP), an essential step in the thermal regulation of fatty acid composition.</text>
</comment>
<evidence type="ECO:0000256" key="4">
    <source>
        <dbReference type="ARBA" id="ARBA00014657"/>
    </source>
</evidence>
<dbReference type="InterPro" id="IPR017568">
    <property type="entry name" value="3-oxoacyl-ACP_synth-2"/>
</dbReference>
<dbReference type="Pfam" id="PF00109">
    <property type="entry name" value="ketoacyl-synt"/>
    <property type="match status" value="1"/>
</dbReference>
<comment type="catalytic activity">
    <reaction evidence="11">
        <text>a fatty acyl-[ACP] + malonyl-[ACP] + H(+) = a 3-oxoacyl-[ACP] + holo-[ACP] + CO2</text>
        <dbReference type="Rhea" id="RHEA:22836"/>
        <dbReference type="Rhea" id="RHEA-COMP:9623"/>
        <dbReference type="Rhea" id="RHEA-COMP:9685"/>
        <dbReference type="Rhea" id="RHEA-COMP:9916"/>
        <dbReference type="Rhea" id="RHEA-COMP:14125"/>
        <dbReference type="ChEBI" id="CHEBI:15378"/>
        <dbReference type="ChEBI" id="CHEBI:16526"/>
        <dbReference type="ChEBI" id="CHEBI:64479"/>
        <dbReference type="ChEBI" id="CHEBI:78449"/>
        <dbReference type="ChEBI" id="CHEBI:78776"/>
        <dbReference type="ChEBI" id="CHEBI:138651"/>
    </reaction>
</comment>
<accession>A5W712</accession>
<keyword evidence="5 11" id="KW-0444">Lipid biosynthesis</keyword>
<evidence type="ECO:0000313" key="15">
    <source>
        <dbReference type="EMBL" id="ABQ79922.1"/>
    </source>
</evidence>
<evidence type="ECO:0000259" key="14">
    <source>
        <dbReference type="PROSITE" id="PS52004"/>
    </source>
</evidence>
<evidence type="ECO:0000256" key="8">
    <source>
        <dbReference type="ARBA" id="ARBA00023098"/>
    </source>
</evidence>
<comment type="pathway">
    <text evidence="1 11">Lipid metabolism; fatty acid biosynthesis.</text>
</comment>
<keyword evidence="7" id="KW-0276">Fatty acid metabolism</keyword>
<dbReference type="CDD" id="cd00834">
    <property type="entry name" value="KAS_I_II"/>
    <property type="match status" value="1"/>
</dbReference>